<dbReference type="InterPro" id="IPR043777">
    <property type="entry name" value="DUF5719"/>
</dbReference>
<comment type="caution">
    <text evidence="2">The sequence shown here is derived from an EMBL/GenBank/DDBJ whole genome shotgun (WGS) entry which is preliminary data.</text>
</comment>
<proteinExistence type="predicted"/>
<evidence type="ECO:0000313" key="2">
    <source>
        <dbReference type="EMBL" id="KJL46849.1"/>
    </source>
</evidence>
<organism evidence="2 3">
    <name type="scientific">Microbacterium hydrocarbonoxydans</name>
    <dbReference type="NCBI Taxonomy" id="273678"/>
    <lineage>
        <taxon>Bacteria</taxon>
        <taxon>Bacillati</taxon>
        <taxon>Actinomycetota</taxon>
        <taxon>Actinomycetes</taxon>
        <taxon>Micrococcales</taxon>
        <taxon>Microbacteriaceae</taxon>
        <taxon>Microbacterium</taxon>
    </lineage>
</organism>
<evidence type="ECO:0008006" key="4">
    <source>
        <dbReference type="Google" id="ProtNLM"/>
    </source>
</evidence>
<evidence type="ECO:0000313" key="3">
    <source>
        <dbReference type="Proteomes" id="UP000033900"/>
    </source>
</evidence>
<reference evidence="2 3" key="1">
    <citation type="submission" date="2015-02" db="EMBL/GenBank/DDBJ databases">
        <title>Draft genome sequences of ten Microbacterium spp. with emphasis on heavy metal contaminated environments.</title>
        <authorList>
            <person name="Corretto E."/>
        </authorList>
    </citation>
    <scope>NUCLEOTIDE SEQUENCE [LARGE SCALE GENOMIC DNA]</scope>
    <source>
        <strain evidence="2 3">SA35</strain>
    </source>
</reference>
<sequence>MTGNRAIRVAATSARLLTGAVVAAACAVGMVVAVAAPWPTIAHDPAQAQVTPQPGDTVVVCNGDFRALGRDSSNPLQMVPAASARFISDASSGSPEVSPLTPADLQGGGEVRRLSAAVEDGTAPLIGASESVTVSADDLAGFAAAPCRPAASESWLLGGTVAIGSQDLVVLTNPGAVPSTVTLTVYGTVRGTSTSIVPAGGQLAIPLSSIASGSEAPVVKISAEGAPVRAVLQSSLTQTLDPIGIDLQDSLTAPQQHPVIPGVQLFPDESDDSAAAILRLLSPGADTTAHVTVRELGQSRVASSFDVDLTADAPTQVGLSNLDPGLYTVYVDAGSSVLAGVRVQDGVAPGSDFSWVLPAPEIADEVLVAVPAGPSATLYLANDGESDVTVALAPTSGGEAQNITVPAGSSASAEVDVRAVYSLDPAGPVHAEVAMTAKGALAAWPVWPGAAAQQSIVVYP</sequence>
<name>A0A0M2HJI3_9MICO</name>
<dbReference type="RefSeq" id="WP_045258964.1">
    <property type="nucleotide sequence ID" value="NZ_JYJB01000010.1"/>
</dbReference>
<feature type="signal peptide" evidence="1">
    <location>
        <begin position="1"/>
        <end position="35"/>
    </location>
</feature>
<protein>
    <recommendedName>
        <fullName evidence="4">Large extracellular alpha-helical protein</fullName>
    </recommendedName>
</protein>
<keyword evidence="1" id="KW-0732">Signal</keyword>
<dbReference type="EMBL" id="JYJB01000010">
    <property type="protein sequence ID" value="KJL46849.1"/>
    <property type="molecule type" value="Genomic_DNA"/>
</dbReference>
<gene>
    <name evidence="2" type="ORF">RS84_03491</name>
</gene>
<feature type="chain" id="PRO_5005634000" description="Large extracellular alpha-helical protein" evidence="1">
    <location>
        <begin position="36"/>
        <end position="460"/>
    </location>
</feature>
<evidence type="ECO:0000256" key="1">
    <source>
        <dbReference type="SAM" id="SignalP"/>
    </source>
</evidence>
<dbReference type="PATRIC" id="fig|273678.4.peg.3485"/>
<accession>A0A0M2HJI3</accession>
<dbReference type="AlphaFoldDB" id="A0A0M2HJI3"/>
<dbReference type="Pfam" id="PF18986">
    <property type="entry name" value="DUF5719"/>
    <property type="match status" value="1"/>
</dbReference>
<dbReference type="PROSITE" id="PS51257">
    <property type="entry name" value="PROKAR_LIPOPROTEIN"/>
    <property type="match status" value="1"/>
</dbReference>
<keyword evidence="3" id="KW-1185">Reference proteome</keyword>
<dbReference type="STRING" id="273678.RS84_03491"/>
<dbReference type="OrthoDB" id="3264966at2"/>
<dbReference type="Proteomes" id="UP000033900">
    <property type="component" value="Unassembled WGS sequence"/>
</dbReference>